<name>A8BVI4_GIAIC</name>
<feature type="transmembrane region" description="Helical" evidence="8">
    <location>
        <begin position="771"/>
        <end position="789"/>
    </location>
</feature>
<feature type="transmembrane region" description="Helical" evidence="8">
    <location>
        <begin position="944"/>
        <end position="961"/>
    </location>
</feature>
<evidence type="ECO:0000259" key="10">
    <source>
        <dbReference type="Pfam" id="PF13967"/>
    </source>
</evidence>
<keyword evidence="12" id="KW-1185">Reference proteome</keyword>
<dbReference type="Pfam" id="PF13967">
    <property type="entry name" value="RSN1_TM"/>
    <property type="match status" value="1"/>
</dbReference>
<keyword evidence="4 8" id="KW-0812">Transmembrane</keyword>
<dbReference type="HOGENOM" id="CLU_274582_0_0_1"/>
<evidence type="ECO:0000256" key="7">
    <source>
        <dbReference type="SAM" id="MobiDB-lite"/>
    </source>
</evidence>
<feature type="transmembrane region" description="Helical" evidence="8">
    <location>
        <begin position="83"/>
        <end position="114"/>
    </location>
</feature>
<feature type="region of interest" description="Disordered" evidence="7">
    <location>
        <begin position="502"/>
        <end position="523"/>
    </location>
</feature>
<feature type="transmembrane region" description="Helical" evidence="8">
    <location>
        <begin position="27"/>
        <end position="51"/>
    </location>
</feature>
<comment type="caution">
    <text evidence="11">The sequence shown here is derived from an EMBL/GenBank/DDBJ whole genome shotgun (WGS) entry which is preliminary data.</text>
</comment>
<dbReference type="InterPro" id="IPR032880">
    <property type="entry name" value="CSC1/OSCA1-like_N"/>
</dbReference>
<dbReference type="STRING" id="184922.A8BVI4"/>
<dbReference type="AlphaFoldDB" id="A8BVI4"/>
<dbReference type="InterPro" id="IPR003864">
    <property type="entry name" value="CSC1/OSCA1-like_7TM"/>
</dbReference>
<evidence type="ECO:0000256" key="1">
    <source>
        <dbReference type="ARBA" id="ARBA00004141"/>
    </source>
</evidence>
<evidence type="ECO:0000256" key="5">
    <source>
        <dbReference type="ARBA" id="ARBA00022989"/>
    </source>
</evidence>
<evidence type="ECO:0000313" key="11">
    <source>
        <dbReference type="EMBL" id="KAE8304501.1"/>
    </source>
</evidence>
<evidence type="ECO:0000256" key="3">
    <source>
        <dbReference type="ARBA" id="ARBA00022448"/>
    </source>
</evidence>
<accession>A8BVI4</accession>
<evidence type="ECO:0000313" key="12">
    <source>
        <dbReference type="Proteomes" id="UP000001548"/>
    </source>
</evidence>
<comment type="similarity">
    <text evidence="2">Belongs to the CSC1 (TC 1.A.17) family.</text>
</comment>
<feature type="compositionally biased region" description="Polar residues" evidence="7">
    <location>
        <begin position="506"/>
        <end position="522"/>
    </location>
</feature>
<feature type="compositionally biased region" description="Basic and acidic residues" evidence="7">
    <location>
        <begin position="392"/>
        <end position="408"/>
    </location>
</feature>
<feature type="domain" description="CSC1/OSCA1-like N-terminal transmembrane" evidence="10">
    <location>
        <begin position="22"/>
        <end position="159"/>
    </location>
</feature>
<feature type="transmembrane region" description="Helical" evidence="8">
    <location>
        <begin position="649"/>
        <end position="668"/>
    </location>
</feature>
<dbReference type="VEuPathDB" id="GiardiaDB:GL50803_92518"/>
<dbReference type="KEGG" id="gla:GL50803_0092518"/>
<dbReference type="GO" id="GO:0005227">
    <property type="term" value="F:calcium-activated cation channel activity"/>
    <property type="evidence" value="ECO:0000318"/>
    <property type="project" value="GO_Central"/>
</dbReference>
<feature type="transmembrane region" description="Helical" evidence="8">
    <location>
        <begin position="835"/>
        <end position="858"/>
    </location>
</feature>
<keyword evidence="5 8" id="KW-1133">Transmembrane helix</keyword>
<keyword evidence="3" id="KW-0813">Transport</keyword>
<gene>
    <name evidence="11" type="ORF">GL50803_0092518</name>
</gene>
<evidence type="ECO:0000256" key="4">
    <source>
        <dbReference type="ARBA" id="ARBA00022692"/>
    </source>
</evidence>
<proteinExistence type="inferred from homology"/>
<feature type="transmembrane region" description="Helical" evidence="8">
    <location>
        <begin position="967"/>
        <end position="988"/>
    </location>
</feature>
<sequence length="1167" mass="131945">MASTEIKGSYTATGEVNFETTLTATTLIQLAVTAGVLLIFSLFKYLLPMVFCPFYMRRQRKFSIWFLDVFCQPISQYARCGNVAAIFVLYQTMVISLFGIMSLFGLTILIPVYVVGVDQDFNTDYRTGWSKMSLTHVEAGSYAILVPTVVATIYTFMMMEFYDQFHIVYIYFRQRALRRSAPQNFVVMLDQLPSGIRTYGDLAKSLEGVFQQGVIRYIIPVPEHSLSLTFKYKKLLKLILNQHKTDRLVNYYVTELEAYMNKIGLHGLTLAEIDDPTVKQRVQKMQNKISKSQMALIPFKTKSRQLKLEILAYAHEMNIDLSHLIGIKHLPPPMPANVTSFNKLTTCTRMTAEDVIAERDNFDIELNLPSIQTLSRVGSNLTAFQGPSRTMLTRDEESQDRSIPESSDRSVSQFNNIYASLPTSTMQLSNPSNVLISPKISHDLRVNNLIGPLIGMGSVDGIPSAPRVVSAGRQATEPFHLSTIYSAQEGSFREAESVSAGATMKPASSSSRTEYALSTQRPISAEERYREQQATLGEVSTRSLRPVLTKYLLGIPKSVAEVIRTTFPDHGLGKIDAATIKSKTRQQHRAHIDTPIGRTAFVVFNSQIEATLCSNSLLYMNATEPKVGSAPEYNQIIWGNTAYSKRFRLVMRSIFLVLLLSLFIGYFVPQTYILNLVANNSEQWFNSFYIRMCKPGQGRYKCAQTVSLTKGTVSDVGGVVCYICYKTASMSITLLPVIVQVIFMALLPLVIKYLSMLAFCTSNTEKANLEYRINFLFLIFIVGIIQIMLTSTFNEYGTIDFEQLTGLTLNGLVANIGRNFPAQIFTFINYLITKYFLFSVLTLLRIPDLLLGLLKLMITKDPIAKRRIAYYTGFPYLKQLAYGSHMTVIGFMYSIVAPISTVFVFIIYTVFSIVNRFNILYVYRPLSDSEMSAATDIIKYVSGDTYLGFLLMMIATIAFLIVLNETITLVCAYFLATIMIIAIIRKVYVDSKFKRAMMSMHLSDWGAKTMCKINPYREKRNPIEADDGIVTYGEEKHLNDLLGANGADQWDRYKADITSMEVVDQTRQKLSKIFTERMRIKPNINMNHLQKNELTAAPLNLAEPPVSYMRRTSIIFEDFQCEIANELSIKNHELTDDEVRAIAAMYTHPAFALSYVYGPNRPDEDIR</sequence>
<keyword evidence="6 8" id="KW-0472">Membrane</keyword>
<dbReference type="PANTHER" id="PTHR13018:SF5">
    <property type="entry name" value="RE44586P"/>
    <property type="match status" value="1"/>
</dbReference>
<dbReference type="InterPro" id="IPR045122">
    <property type="entry name" value="Csc1-like"/>
</dbReference>
<evidence type="ECO:0000256" key="6">
    <source>
        <dbReference type="ARBA" id="ARBA00023136"/>
    </source>
</evidence>
<comment type="subcellular location">
    <subcellularLocation>
        <location evidence="1">Membrane</location>
        <topology evidence="1">Multi-pass membrane protein</topology>
    </subcellularLocation>
</comment>
<feature type="transmembrane region" description="Helical" evidence="8">
    <location>
        <begin position="902"/>
        <end position="923"/>
    </location>
</feature>
<dbReference type="Proteomes" id="UP000001548">
    <property type="component" value="Unassembled WGS sequence"/>
</dbReference>
<organism evidence="11 12">
    <name type="scientific">Giardia intestinalis (strain ATCC 50803 / WB clone C6)</name>
    <name type="common">Giardia lamblia</name>
    <dbReference type="NCBI Taxonomy" id="184922"/>
    <lineage>
        <taxon>Eukaryota</taxon>
        <taxon>Metamonada</taxon>
        <taxon>Diplomonadida</taxon>
        <taxon>Hexamitidae</taxon>
        <taxon>Giardiinae</taxon>
        <taxon>Giardia</taxon>
    </lineage>
</organism>
<reference evidence="11 12" key="1">
    <citation type="journal article" date="2007" name="Science">
        <title>Genomic minimalism in the early diverging intestinal parasite Giardia lamblia.</title>
        <authorList>
            <person name="Morrison H.G."/>
            <person name="McArthur A.G."/>
            <person name="Gillin F.D."/>
            <person name="Aley S.B."/>
            <person name="Adam R.D."/>
            <person name="Olsen G.J."/>
            <person name="Best A.A."/>
            <person name="Cande W.Z."/>
            <person name="Chen F."/>
            <person name="Cipriano M.J."/>
            <person name="Davids B.J."/>
            <person name="Dawson S.C."/>
            <person name="Elmendorf H.G."/>
            <person name="Hehl A.B."/>
            <person name="Holder M.E."/>
            <person name="Huse S.M."/>
            <person name="Kim U.U."/>
            <person name="Lasek-Nesselquist E."/>
            <person name="Manning G."/>
            <person name="Nigam A."/>
            <person name="Nixon J.E."/>
            <person name="Palm D."/>
            <person name="Passamaneck N.E."/>
            <person name="Prabhu A."/>
            <person name="Reich C.I."/>
            <person name="Reiner D.S."/>
            <person name="Samuelson J."/>
            <person name="Svard S.G."/>
            <person name="Sogin M.L."/>
        </authorList>
    </citation>
    <scope>NUCLEOTIDE SEQUENCE [LARGE SCALE GENOMIC DNA]</scope>
    <source>
        <strain evidence="11 12">WB C6</strain>
    </source>
</reference>
<dbReference type="OMA" id="QCEIANE"/>
<feature type="transmembrane region" description="Helical" evidence="8">
    <location>
        <begin position="737"/>
        <end position="759"/>
    </location>
</feature>
<protein>
    <submittedName>
        <fullName evidence="11">Transmembrane domain-containing protein</fullName>
    </submittedName>
</protein>
<feature type="transmembrane region" description="Helical" evidence="8">
    <location>
        <begin position="139"/>
        <end position="157"/>
    </location>
</feature>
<feature type="domain" description="CSC1/OSCA1-like 7TM region" evidence="9">
    <location>
        <begin position="733"/>
        <end position="953"/>
    </location>
</feature>
<dbReference type="PANTHER" id="PTHR13018">
    <property type="entry name" value="PROBABLE MEMBRANE PROTEIN DUF221-RELATED"/>
    <property type="match status" value="1"/>
</dbReference>
<evidence type="ECO:0000256" key="2">
    <source>
        <dbReference type="ARBA" id="ARBA00007779"/>
    </source>
</evidence>
<evidence type="ECO:0000259" key="9">
    <source>
        <dbReference type="Pfam" id="PF02714"/>
    </source>
</evidence>
<dbReference type="Pfam" id="PF02714">
    <property type="entry name" value="RSN1_7TM"/>
    <property type="match status" value="1"/>
</dbReference>
<evidence type="ECO:0000256" key="8">
    <source>
        <dbReference type="SAM" id="Phobius"/>
    </source>
</evidence>
<dbReference type="GeneID" id="5697434"/>
<feature type="region of interest" description="Disordered" evidence="7">
    <location>
        <begin position="387"/>
        <end position="409"/>
    </location>
</feature>
<dbReference type="EMBL" id="AACB03000002">
    <property type="protein sequence ID" value="KAE8304501.1"/>
    <property type="molecule type" value="Genomic_DNA"/>
</dbReference>
<dbReference type="RefSeq" id="XP_001704562.1">
    <property type="nucleotide sequence ID" value="XM_001704510.1"/>
</dbReference>
<dbReference type="GO" id="GO:0005886">
    <property type="term" value="C:plasma membrane"/>
    <property type="evidence" value="ECO:0000318"/>
    <property type="project" value="GO_Central"/>
</dbReference>